<comment type="similarity">
    <text evidence="1">To bacterial alkanal monooxygenase alpha and beta chains.</text>
</comment>
<dbReference type="InterPro" id="IPR019949">
    <property type="entry name" value="CmoO-like"/>
</dbReference>
<dbReference type="Gene3D" id="3.20.20.30">
    <property type="entry name" value="Luciferase-like domain"/>
    <property type="match status" value="1"/>
</dbReference>
<dbReference type="InterPro" id="IPR036661">
    <property type="entry name" value="Luciferase-like_sf"/>
</dbReference>
<protein>
    <submittedName>
        <fullName evidence="4">Alkanal monooxygenase alpha chain</fullName>
        <ecNumber evidence="4">1.14.14.3</ecNumber>
    </submittedName>
</protein>
<organism evidence="4 5">
    <name type="scientific">Nocardioides aquaticus</name>
    <dbReference type="NCBI Taxonomy" id="160826"/>
    <lineage>
        <taxon>Bacteria</taxon>
        <taxon>Bacillati</taxon>
        <taxon>Actinomycetota</taxon>
        <taxon>Actinomycetes</taxon>
        <taxon>Propionibacteriales</taxon>
        <taxon>Nocardioidaceae</taxon>
        <taxon>Nocardioides</taxon>
    </lineage>
</organism>
<dbReference type="SUPFAM" id="SSF51679">
    <property type="entry name" value="Bacterial luciferase-like"/>
    <property type="match status" value="1"/>
</dbReference>
<feature type="region of interest" description="Disordered" evidence="2">
    <location>
        <begin position="332"/>
        <end position="354"/>
    </location>
</feature>
<accession>A0ABX8EFI2</accession>
<dbReference type="Pfam" id="PF00296">
    <property type="entry name" value="Bac_luciferase"/>
    <property type="match status" value="1"/>
</dbReference>
<dbReference type="InterPro" id="IPR050766">
    <property type="entry name" value="Bact_Lucif_Oxidored"/>
</dbReference>
<dbReference type="EMBL" id="CP075371">
    <property type="protein sequence ID" value="QVT78680.1"/>
    <property type="molecule type" value="Genomic_DNA"/>
</dbReference>
<keyword evidence="4" id="KW-0503">Monooxygenase</keyword>
<dbReference type="NCBIfam" id="TIGR03558">
    <property type="entry name" value="oxido_grp_1"/>
    <property type="match status" value="1"/>
</dbReference>
<dbReference type="PANTHER" id="PTHR30137:SF6">
    <property type="entry name" value="LUCIFERASE-LIKE MONOOXYGENASE"/>
    <property type="match status" value="1"/>
</dbReference>
<sequence length="354" mass="37665">MTSTAQPTLSVLDLVPVRTDQSTGDALSSSRDLARVADAAGYHRYWVAEHHNMPSVAATNPPLLIAMLAAATERIRVGSGGVMLPNHAPLVVAEQFALLEAAHPGRIDLGIGRAPGTDPVTAYALRHGAGGVTDEAVSRFPQYVDDVRAMMAPEGVGVSVGGRSSSLRATPQARTVPQLWLLGSSDYSARLAAERGLPYVFAHHFAGQGTTEALELYREGFRADPDASPEHQVPRTFLTVNVCVAPDQDEAELLALPQLLAMLALRTGGTLRPQLLVEEAEKEVATLPPAHADLLAGMRKRWVVGTPDRVRDGLAELAVAHGVDEVMVHPVTGEHVGTDPATSPRREDTLRLLG</sequence>
<dbReference type="EC" id="1.14.14.3" evidence="4"/>
<feature type="compositionally biased region" description="Basic and acidic residues" evidence="2">
    <location>
        <begin position="344"/>
        <end position="354"/>
    </location>
</feature>
<evidence type="ECO:0000313" key="5">
    <source>
        <dbReference type="Proteomes" id="UP000679307"/>
    </source>
</evidence>
<dbReference type="PANTHER" id="PTHR30137">
    <property type="entry name" value="LUCIFERASE-LIKE MONOOXYGENASE"/>
    <property type="match status" value="1"/>
</dbReference>
<dbReference type="RefSeq" id="WP_214058230.1">
    <property type="nucleotide sequence ID" value="NZ_BAAAHS010000013.1"/>
</dbReference>
<evidence type="ECO:0000259" key="3">
    <source>
        <dbReference type="Pfam" id="PF00296"/>
    </source>
</evidence>
<keyword evidence="4" id="KW-0560">Oxidoreductase</keyword>
<dbReference type="InterPro" id="IPR011251">
    <property type="entry name" value="Luciferase-like_dom"/>
</dbReference>
<dbReference type="GO" id="GO:0047646">
    <property type="term" value="F:alkanal monooxygenase (FMN-linked) activity"/>
    <property type="evidence" value="ECO:0007669"/>
    <property type="project" value="UniProtKB-EC"/>
</dbReference>
<feature type="domain" description="Luciferase-like" evidence="3">
    <location>
        <begin position="11"/>
        <end position="324"/>
    </location>
</feature>
<keyword evidence="5" id="KW-1185">Reference proteome</keyword>
<evidence type="ECO:0000256" key="2">
    <source>
        <dbReference type="SAM" id="MobiDB-lite"/>
    </source>
</evidence>
<evidence type="ECO:0000256" key="1">
    <source>
        <dbReference type="ARBA" id="ARBA00007789"/>
    </source>
</evidence>
<reference evidence="4 5" key="1">
    <citation type="submission" date="2021-05" db="EMBL/GenBank/DDBJ databases">
        <title>Complete genome of Nocardioides aquaticus KCTC 9944T isolated from meromictic and hypersaline Ekho Lake, Antarctica.</title>
        <authorList>
            <person name="Hwang K."/>
            <person name="Kim K.M."/>
            <person name="Choe H."/>
        </authorList>
    </citation>
    <scope>NUCLEOTIDE SEQUENCE [LARGE SCALE GENOMIC DNA]</scope>
    <source>
        <strain evidence="4 5">KCTC 9944</strain>
    </source>
</reference>
<dbReference type="Proteomes" id="UP000679307">
    <property type="component" value="Chromosome"/>
</dbReference>
<evidence type="ECO:0000313" key="4">
    <source>
        <dbReference type="EMBL" id="QVT78680.1"/>
    </source>
</evidence>
<proteinExistence type="predicted"/>
<dbReference type="CDD" id="cd00347">
    <property type="entry name" value="Flavin_utilizing_monoxygenases"/>
    <property type="match status" value="2"/>
</dbReference>
<name>A0ABX8EFI2_9ACTN</name>
<gene>
    <name evidence="4" type="primary">luxA_2</name>
    <name evidence="4" type="ORF">ENKNEFLB_01058</name>
</gene>